<organism evidence="2 3">
    <name type="scientific">Legionella cherrii</name>
    <dbReference type="NCBI Taxonomy" id="28084"/>
    <lineage>
        <taxon>Bacteria</taxon>
        <taxon>Pseudomonadati</taxon>
        <taxon>Pseudomonadota</taxon>
        <taxon>Gammaproteobacteria</taxon>
        <taxon>Legionellales</taxon>
        <taxon>Legionellaceae</taxon>
        <taxon>Legionella</taxon>
    </lineage>
</organism>
<name>A0A0W0SAU5_9GAMM</name>
<feature type="region of interest" description="Disordered" evidence="1">
    <location>
        <begin position="1"/>
        <end position="22"/>
    </location>
</feature>
<comment type="caution">
    <text evidence="2">The sequence shown here is derived from an EMBL/GenBank/DDBJ whole genome shotgun (WGS) entry which is preliminary data.</text>
</comment>
<evidence type="ECO:0000313" key="2">
    <source>
        <dbReference type="EMBL" id="KTC80164.1"/>
    </source>
</evidence>
<accession>A0A0W0SAU5</accession>
<protein>
    <submittedName>
        <fullName evidence="2">Uncharacterized protein</fullName>
    </submittedName>
</protein>
<evidence type="ECO:0000256" key="1">
    <source>
        <dbReference type="SAM" id="MobiDB-lite"/>
    </source>
</evidence>
<dbReference type="AlphaFoldDB" id="A0A0W0SAU5"/>
<evidence type="ECO:0000313" key="3">
    <source>
        <dbReference type="Proteomes" id="UP000054921"/>
    </source>
</evidence>
<feature type="compositionally biased region" description="Basic and acidic residues" evidence="1">
    <location>
        <begin position="9"/>
        <end position="22"/>
    </location>
</feature>
<gene>
    <name evidence="2" type="ORF">Lche_2184</name>
</gene>
<dbReference type="PATRIC" id="fig|28084.5.peg.2364"/>
<dbReference type="EMBL" id="LNXW01000013">
    <property type="protein sequence ID" value="KTC80164.1"/>
    <property type="molecule type" value="Genomic_DNA"/>
</dbReference>
<reference evidence="2 3" key="1">
    <citation type="submission" date="2015-11" db="EMBL/GenBank/DDBJ databases">
        <title>Genomic analysis of 38 Legionella species identifies large and diverse effector repertoires.</title>
        <authorList>
            <person name="Burstein D."/>
            <person name="Amaro F."/>
            <person name="Zusman T."/>
            <person name="Lifshitz Z."/>
            <person name="Cohen O."/>
            <person name="Gilbert J.A."/>
            <person name="Pupko T."/>
            <person name="Shuman H.A."/>
            <person name="Segal G."/>
        </authorList>
    </citation>
    <scope>NUCLEOTIDE SEQUENCE [LARGE SCALE GENOMIC DNA]</scope>
    <source>
        <strain evidence="2 3">ORW</strain>
    </source>
</reference>
<proteinExistence type="predicted"/>
<dbReference type="Proteomes" id="UP000054921">
    <property type="component" value="Unassembled WGS sequence"/>
</dbReference>
<sequence>MVMNTQVRDCLKQNEREEKTKRDNVYLDEANPREAIHRNNNHDLDDEFDVIRSIN</sequence>